<evidence type="ECO:0000313" key="3">
    <source>
        <dbReference type="Proteomes" id="UP000749559"/>
    </source>
</evidence>
<feature type="signal peptide" evidence="1">
    <location>
        <begin position="1"/>
        <end position="24"/>
    </location>
</feature>
<proteinExistence type="predicted"/>
<protein>
    <submittedName>
        <fullName evidence="2">Uncharacterized protein</fullName>
    </submittedName>
</protein>
<evidence type="ECO:0000256" key="1">
    <source>
        <dbReference type="SAM" id="SignalP"/>
    </source>
</evidence>
<gene>
    <name evidence="2" type="ORF">OFUS_LOCUS6760</name>
</gene>
<evidence type="ECO:0000313" key="2">
    <source>
        <dbReference type="EMBL" id="CAH1780011.1"/>
    </source>
</evidence>
<accession>A0A8S4NI91</accession>
<comment type="caution">
    <text evidence="2">The sequence shown here is derived from an EMBL/GenBank/DDBJ whole genome shotgun (WGS) entry which is preliminary data.</text>
</comment>
<sequence>MKIAITSFKIWLLLVLIVTMVALSSQQKEPKAQKRIKRRIKRCLGEHNQAGITKKIGATWTEIEEASGISAECRCIEYKELLWFSCDVPGCRDATKKCKWQGCVTEVGGEYEPYYPLDSNVVKPKFEIITYPHRCLCKCLNSSEASQSSYIADAPQDPFVWDCDCDQNWYYYDEPIEEDKQNQNEIEERKRRKRSTNV</sequence>
<dbReference type="AlphaFoldDB" id="A0A8S4NI91"/>
<reference evidence="2" key="1">
    <citation type="submission" date="2022-03" db="EMBL/GenBank/DDBJ databases">
        <authorList>
            <person name="Martin C."/>
        </authorList>
    </citation>
    <scope>NUCLEOTIDE SEQUENCE</scope>
</reference>
<dbReference type="EMBL" id="CAIIXF020000003">
    <property type="protein sequence ID" value="CAH1780011.1"/>
    <property type="molecule type" value="Genomic_DNA"/>
</dbReference>
<dbReference type="Proteomes" id="UP000749559">
    <property type="component" value="Unassembled WGS sequence"/>
</dbReference>
<keyword evidence="3" id="KW-1185">Reference proteome</keyword>
<name>A0A8S4NI91_OWEFU</name>
<keyword evidence="1" id="KW-0732">Signal</keyword>
<organism evidence="2 3">
    <name type="scientific">Owenia fusiformis</name>
    <name type="common">Polychaete worm</name>
    <dbReference type="NCBI Taxonomy" id="6347"/>
    <lineage>
        <taxon>Eukaryota</taxon>
        <taxon>Metazoa</taxon>
        <taxon>Spiralia</taxon>
        <taxon>Lophotrochozoa</taxon>
        <taxon>Annelida</taxon>
        <taxon>Polychaeta</taxon>
        <taxon>Sedentaria</taxon>
        <taxon>Canalipalpata</taxon>
        <taxon>Sabellida</taxon>
        <taxon>Oweniida</taxon>
        <taxon>Oweniidae</taxon>
        <taxon>Owenia</taxon>
    </lineage>
</organism>
<feature type="chain" id="PRO_5035792415" evidence="1">
    <location>
        <begin position="25"/>
        <end position="198"/>
    </location>
</feature>